<dbReference type="PANTHER" id="PTHR43547:SF2">
    <property type="entry name" value="HYBRID SIGNAL TRANSDUCTION HISTIDINE KINASE C"/>
    <property type="match status" value="1"/>
</dbReference>
<sequence length="429" mass="46548">MSNQKDDVVLVVDDSLTNLLIITEALQKGGIVTQSAVDGESALALIAQTPPALILLDVEMPRLSGFETCRQLKANPMTQDIPIIFTTAFTDTEYKVKGFSLGAVDYIPKPFSPAEVIARVQVHLKLRALSNQLEQRVADRTAALLQAQAQMEQREKLSVLGQLVAGIAHEMNNPIGCIVSNLTPIRNYIGNLTKLLERYQKEHPDPSEALEMAVEEADLEFILSDIPKLLNSLELSAARIKDLTVSLRNFARGDNAEEAVVDIHAGLDSTLVILHHRFKPIGYRPQIEVAKHYGQLPPVKGYPTRLNQVFMNLLANAIDALEEQFSHLTAALPLGQAVAAYSPQITIRTEAGSGYITITIADNGPGMTAEVKAHIFEQLYTTKPIGQGTGLGLAIAHQIVTEKHGGTLEVISEPNQGAAFVVTLPHASA</sequence>
<protein>
    <recommendedName>
        <fullName evidence="2">histidine kinase</fullName>
        <ecNumber evidence="2">2.7.13.3</ecNumber>
    </recommendedName>
</protein>
<dbReference type="InterPro" id="IPR001789">
    <property type="entry name" value="Sig_transdc_resp-reg_receiver"/>
</dbReference>
<keyword evidence="5" id="KW-0902">Two-component regulatory system</keyword>
<dbReference type="Gene3D" id="3.30.565.10">
    <property type="entry name" value="Histidine kinase-like ATPase, C-terminal domain"/>
    <property type="match status" value="1"/>
</dbReference>
<dbReference type="SUPFAM" id="SSF55874">
    <property type="entry name" value="ATPase domain of HSP90 chaperone/DNA topoisomerase II/histidine kinase"/>
    <property type="match status" value="1"/>
</dbReference>
<dbReference type="SUPFAM" id="SSF52172">
    <property type="entry name" value="CheY-like"/>
    <property type="match status" value="1"/>
</dbReference>
<evidence type="ECO:0000313" key="10">
    <source>
        <dbReference type="Proteomes" id="UP000636505"/>
    </source>
</evidence>
<dbReference type="PRINTS" id="PR00344">
    <property type="entry name" value="BCTRLSENSOR"/>
</dbReference>
<feature type="domain" description="Histidine kinase" evidence="7">
    <location>
        <begin position="166"/>
        <end position="428"/>
    </location>
</feature>
<keyword evidence="3 6" id="KW-0597">Phosphoprotein</keyword>
<dbReference type="Pfam" id="PF02518">
    <property type="entry name" value="HATPase_c"/>
    <property type="match status" value="1"/>
</dbReference>
<dbReference type="PROSITE" id="PS50109">
    <property type="entry name" value="HIS_KIN"/>
    <property type="match status" value="1"/>
</dbReference>
<dbReference type="SMART" id="SM00387">
    <property type="entry name" value="HATPase_c"/>
    <property type="match status" value="1"/>
</dbReference>
<dbReference type="GO" id="GO:0000155">
    <property type="term" value="F:phosphorelay sensor kinase activity"/>
    <property type="evidence" value="ECO:0007669"/>
    <property type="project" value="InterPro"/>
</dbReference>
<feature type="modified residue" description="4-aspartylphosphate" evidence="6">
    <location>
        <position position="57"/>
    </location>
</feature>
<comment type="catalytic activity">
    <reaction evidence="1">
        <text>ATP + protein L-histidine = ADP + protein N-phospho-L-histidine.</text>
        <dbReference type="EC" id="2.7.13.3"/>
    </reaction>
</comment>
<dbReference type="Gene3D" id="1.10.287.130">
    <property type="match status" value="1"/>
</dbReference>
<dbReference type="RefSeq" id="WP_193910394.1">
    <property type="nucleotide sequence ID" value="NZ_JADEXG010000056.1"/>
</dbReference>
<dbReference type="PROSITE" id="PS50110">
    <property type="entry name" value="RESPONSE_REGULATORY"/>
    <property type="match status" value="1"/>
</dbReference>
<dbReference type="EC" id="2.7.13.3" evidence="2"/>
<dbReference type="CDD" id="cd00082">
    <property type="entry name" value="HisKA"/>
    <property type="match status" value="1"/>
</dbReference>
<name>A0A8J7AT25_9CYAN</name>
<feature type="domain" description="Response regulatory" evidence="8">
    <location>
        <begin position="8"/>
        <end position="124"/>
    </location>
</feature>
<dbReference type="Gene3D" id="3.40.50.2300">
    <property type="match status" value="1"/>
</dbReference>
<evidence type="ECO:0000256" key="2">
    <source>
        <dbReference type="ARBA" id="ARBA00012438"/>
    </source>
</evidence>
<dbReference type="PANTHER" id="PTHR43547">
    <property type="entry name" value="TWO-COMPONENT HISTIDINE KINASE"/>
    <property type="match status" value="1"/>
</dbReference>
<evidence type="ECO:0000256" key="5">
    <source>
        <dbReference type="ARBA" id="ARBA00023012"/>
    </source>
</evidence>
<evidence type="ECO:0000256" key="3">
    <source>
        <dbReference type="ARBA" id="ARBA00022553"/>
    </source>
</evidence>
<dbReference type="Proteomes" id="UP000636505">
    <property type="component" value="Unassembled WGS sequence"/>
</dbReference>
<dbReference type="Pfam" id="PF00072">
    <property type="entry name" value="Response_reg"/>
    <property type="match status" value="1"/>
</dbReference>
<evidence type="ECO:0000256" key="4">
    <source>
        <dbReference type="ARBA" id="ARBA00022777"/>
    </source>
</evidence>
<keyword evidence="4" id="KW-0418">Kinase</keyword>
<dbReference type="InterPro" id="IPR036890">
    <property type="entry name" value="HATPase_C_sf"/>
</dbReference>
<dbReference type="InterPro" id="IPR036097">
    <property type="entry name" value="HisK_dim/P_sf"/>
</dbReference>
<dbReference type="EMBL" id="JADEXG010000056">
    <property type="protein sequence ID" value="MBE9079434.1"/>
    <property type="molecule type" value="Genomic_DNA"/>
</dbReference>
<dbReference type="InterPro" id="IPR003594">
    <property type="entry name" value="HATPase_dom"/>
</dbReference>
<keyword evidence="10" id="KW-1185">Reference proteome</keyword>
<dbReference type="InterPro" id="IPR004358">
    <property type="entry name" value="Sig_transdc_His_kin-like_C"/>
</dbReference>
<proteinExistence type="predicted"/>
<reference evidence="9" key="1">
    <citation type="submission" date="2020-10" db="EMBL/GenBank/DDBJ databases">
        <authorList>
            <person name="Castelo-Branco R."/>
            <person name="Eusebio N."/>
            <person name="Adriana R."/>
            <person name="Vieira A."/>
            <person name="Brugerolle De Fraissinette N."/>
            <person name="Rezende De Castro R."/>
            <person name="Schneider M.P."/>
            <person name="Vasconcelos V."/>
            <person name="Leao P.N."/>
        </authorList>
    </citation>
    <scope>NUCLEOTIDE SEQUENCE</scope>
    <source>
        <strain evidence="9">LEGE 07310</strain>
    </source>
</reference>
<dbReference type="SMART" id="SM00448">
    <property type="entry name" value="REC"/>
    <property type="match status" value="1"/>
</dbReference>
<evidence type="ECO:0000259" key="8">
    <source>
        <dbReference type="PROSITE" id="PS50110"/>
    </source>
</evidence>
<accession>A0A8J7AT25</accession>
<dbReference type="InterPro" id="IPR003661">
    <property type="entry name" value="HisK_dim/P_dom"/>
</dbReference>
<evidence type="ECO:0000256" key="6">
    <source>
        <dbReference type="PROSITE-ProRule" id="PRU00169"/>
    </source>
</evidence>
<evidence type="ECO:0000313" key="9">
    <source>
        <dbReference type="EMBL" id="MBE9079434.1"/>
    </source>
</evidence>
<gene>
    <name evidence="9" type="ORF">IQ241_19395</name>
</gene>
<organism evidence="9 10">
    <name type="scientific">Vasconcelosia minhoensis LEGE 07310</name>
    <dbReference type="NCBI Taxonomy" id="915328"/>
    <lineage>
        <taxon>Bacteria</taxon>
        <taxon>Bacillati</taxon>
        <taxon>Cyanobacteriota</taxon>
        <taxon>Cyanophyceae</taxon>
        <taxon>Nodosilineales</taxon>
        <taxon>Cymatolegaceae</taxon>
        <taxon>Vasconcelosia</taxon>
        <taxon>Vasconcelosia minhoensis</taxon>
    </lineage>
</organism>
<evidence type="ECO:0000256" key="1">
    <source>
        <dbReference type="ARBA" id="ARBA00000085"/>
    </source>
</evidence>
<dbReference type="AlphaFoldDB" id="A0A8J7AT25"/>
<keyword evidence="4" id="KW-0808">Transferase</keyword>
<dbReference type="SUPFAM" id="SSF47384">
    <property type="entry name" value="Homodimeric domain of signal transducing histidine kinase"/>
    <property type="match status" value="1"/>
</dbReference>
<dbReference type="InterPro" id="IPR011006">
    <property type="entry name" value="CheY-like_superfamily"/>
</dbReference>
<comment type="caution">
    <text evidence="9">The sequence shown here is derived from an EMBL/GenBank/DDBJ whole genome shotgun (WGS) entry which is preliminary data.</text>
</comment>
<dbReference type="InterPro" id="IPR005467">
    <property type="entry name" value="His_kinase_dom"/>
</dbReference>
<evidence type="ECO:0000259" key="7">
    <source>
        <dbReference type="PROSITE" id="PS50109"/>
    </source>
</evidence>